<reference evidence="2" key="1">
    <citation type="submission" date="2016-10" db="EMBL/GenBank/DDBJ databases">
        <authorList>
            <person name="Varghese N."/>
            <person name="Submissions S."/>
        </authorList>
    </citation>
    <scope>NUCLEOTIDE SEQUENCE [LARGE SCALE GENOMIC DNA]</scope>
    <source>
        <strain evidence="2">ATCC 43811</strain>
    </source>
</reference>
<evidence type="ECO:0000313" key="1">
    <source>
        <dbReference type="EMBL" id="SFB88530.1"/>
    </source>
</evidence>
<gene>
    <name evidence="1" type="ORF">SAMN02745150_01189</name>
</gene>
<dbReference type="RefSeq" id="WP_092319633.1">
    <property type="nucleotide sequence ID" value="NZ_FOKY01000015.1"/>
</dbReference>
<proteinExistence type="predicted"/>
<dbReference type="EMBL" id="FOKY01000015">
    <property type="protein sequence ID" value="SFB88530.1"/>
    <property type="molecule type" value="Genomic_DNA"/>
</dbReference>
<dbReference type="STRING" id="34097.SAMN02745150_01189"/>
<keyword evidence="2" id="KW-1185">Reference proteome</keyword>
<protein>
    <submittedName>
        <fullName evidence="1">Uncharacterized protein</fullName>
    </submittedName>
</protein>
<dbReference type="AlphaFoldDB" id="A0A1I1EUB5"/>
<name>A0A1I1EUB5_BREAD</name>
<accession>A0A1I1EUB5</accession>
<evidence type="ECO:0000313" key="2">
    <source>
        <dbReference type="Proteomes" id="UP000240042"/>
    </source>
</evidence>
<organism evidence="1 2">
    <name type="scientific">Brevinema andersonii</name>
    <dbReference type="NCBI Taxonomy" id="34097"/>
    <lineage>
        <taxon>Bacteria</taxon>
        <taxon>Pseudomonadati</taxon>
        <taxon>Spirochaetota</taxon>
        <taxon>Spirochaetia</taxon>
        <taxon>Brevinematales</taxon>
        <taxon>Brevinemataceae</taxon>
        <taxon>Brevinema</taxon>
    </lineage>
</organism>
<sequence length="161" mass="18804">MVAEFQKILKNIVLEATDISEEFIYCTAIGDNEYNTPPWVSLLPEPAVFTPAWHWDNVFDKGDSFIKVQRKWDVVQPMMIHIRTTDRYSISLYIHKILKLIPGKVAIHDMVTTWDVVQTEHIFAAGELDIYAGVITVHIEYGVYWNSEEQKRIEKISFHHQ</sequence>
<dbReference type="Proteomes" id="UP000240042">
    <property type="component" value="Unassembled WGS sequence"/>
</dbReference>